<keyword evidence="10" id="KW-1185">Reference proteome</keyword>
<feature type="transmembrane region" description="Helical" evidence="7">
    <location>
        <begin position="304"/>
        <end position="324"/>
    </location>
</feature>
<protein>
    <submittedName>
        <fullName evidence="9">Phosphatase PAP2 family protein</fullName>
    </submittedName>
</protein>
<feature type="transmembrane region" description="Helical" evidence="7">
    <location>
        <begin position="371"/>
        <end position="388"/>
    </location>
</feature>
<feature type="transmembrane region" description="Helical" evidence="7">
    <location>
        <begin position="244"/>
        <end position="263"/>
    </location>
</feature>
<sequence>MHSIVSHLLPTLESLGIWAYWIIGCASLLEGWWLTGVIVPGTLIVDAGGSLVRLGQLDFFDLAWFVAIGAVLGGEASWHSARWLGSRLTGLSRNRTFQRAQELVRRRGALALVIGHFLGPVTGFAAMAAALSGMARRTFVIWNILGAMIYALVHVAMGYAAGDILARITPYLPRLVLPLGLLALVTAVTWIITRQIRRGGPALLGFMTDLRQRLSAWPPTRHLAARFPRLARVLARRLDPGHGGGLLATALAVLLIYLTGLFIDGALDLALFPETAALDHRVSNLAQAYWSPVGLALAGALTQLGHVPVSTTVTLAAIAGLWLWGRRAAALGFAVSVLGDALTVTLLKLAFGRARPEIGYFLETSNSFPSGHAAISVALYASLFLVLWRERLIGPTFAIVAGVGTALTLGLTRVYLVEHYLSDVLNGWLVGAIWMVIGFGLAEALRGPLPSRRPLPLLALPVVLAGLAGAIWLGASHQPPLRDQPARADTSYADLAGAITDGRLPLQVVTLDGADLPPVSVVSEGAPAAALAAILQRHGWTEVPRPGLQSVVAALRQDIGGRPRAGATAAFAFHAARPADLTLRSADGHSLLRIWQAGRTPTGAPVLALALAPDGPLETWTPEAAQNALLLALGGRDQLLPRPDARGTTDLFGTRWQVSGPLHLLRLPAT</sequence>
<evidence type="ECO:0000256" key="4">
    <source>
        <dbReference type="ARBA" id="ARBA00022692"/>
    </source>
</evidence>
<dbReference type="Proteomes" id="UP000477911">
    <property type="component" value="Unassembled WGS sequence"/>
</dbReference>
<evidence type="ECO:0000256" key="7">
    <source>
        <dbReference type="SAM" id="Phobius"/>
    </source>
</evidence>
<feature type="transmembrane region" description="Helical" evidence="7">
    <location>
        <begin position="395"/>
        <end position="416"/>
    </location>
</feature>
<feature type="transmembrane region" description="Helical" evidence="7">
    <location>
        <begin position="57"/>
        <end position="78"/>
    </location>
</feature>
<feature type="transmembrane region" description="Helical" evidence="7">
    <location>
        <begin position="109"/>
        <end position="132"/>
    </location>
</feature>
<keyword evidence="5 7" id="KW-1133">Transmembrane helix</keyword>
<dbReference type="EMBL" id="WUMU01000023">
    <property type="protein sequence ID" value="MXN19984.1"/>
    <property type="molecule type" value="Genomic_DNA"/>
</dbReference>
<dbReference type="SMART" id="SM00014">
    <property type="entry name" value="acidPPc"/>
    <property type="match status" value="1"/>
</dbReference>
<evidence type="ECO:0000256" key="5">
    <source>
        <dbReference type="ARBA" id="ARBA00022989"/>
    </source>
</evidence>
<keyword evidence="3" id="KW-1003">Cell membrane</keyword>
<dbReference type="SUPFAM" id="SSF48317">
    <property type="entry name" value="Acid phosphatase/Vanadium-dependent haloperoxidase"/>
    <property type="match status" value="1"/>
</dbReference>
<feature type="domain" description="Phosphatidic acid phosphatase type 2/haloperoxidase" evidence="8">
    <location>
        <begin position="328"/>
        <end position="439"/>
    </location>
</feature>
<proteinExistence type="inferred from homology"/>
<dbReference type="GO" id="GO:0005886">
    <property type="term" value="C:plasma membrane"/>
    <property type="evidence" value="ECO:0007669"/>
    <property type="project" value="UniProtKB-SubCell"/>
</dbReference>
<keyword evidence="4 7" id="KW-0812">Transmembrane</keyword>
<dbReference type="PANTHER" id="PTHR30353:SF15">
    <property type="entry name" value="INNER MEMBRANE PROTEIN YABI"/>
    <property type="match status" value="1"/>
</dbReference>
<dbReference type="InterPro" id="IPR032818">
    <property type="entry name" value="DedA-like"/>
</dbReference>
<dbReference type="InterPro" id="IPR000326">
    <property type="entry name" value="PAP2/HPO"/>
</dbReference>
<evidence type="ECO:0000256" key="1">
    <source>
        <dbReference type="ARBA" id="ARBA00004651"/>
    </source>
</evidence>
<dbReference type="CDD" id="cd03392">
    <property type="entry name" value="PAP2_like_2"/>
    <property type="match status" value="1"/>
</dbReference>
<accession>A0A6L7G6T9</accession>
<evidence type="ECO:0000313" key="9">
    <source>
        <dbReference type="EMBL" id="MXN19984.1"/>
    </source>
</evidence>
<evidence type="ECO:0000256" key="3">
    <source>
        <dbReference type="ARBA" id="ARBA00022475"/>
    </source>
</evidence>
<gene>
    <name evidence="9" type="ORF">GR170_19285</name>
</gene>
<dbReference type="InterPro" id="IPR032816">
    <property type="entry name" value="VTT_dom"/>
</dbReference>
<reference evidence="9 10" key="1">
    <citation type="submission" date="2019-12" db="EMBL/GenBank/DDBJ databases">
        <authorList>
            <person name="Li M."/>
        </authorList>
    </citation>
    <scope>NUCLEOTIDE SEQUENCE [LARGE SCALE GENOMIC DNA]</scope>
    <source>
        <strain evidence="9 10">GBMRC 2024</strain>
    </source>
</reference>
<dbReference type="Gene3D" id="1.20.144.10">
    <property type="entry name" value="Phosphatidic acid phosphatase type 2/haloperoxidase"/>
    <property type="match status" value="1"/>
</dbReference>
<dbReference type="InterPro" id="IPR036938">
    <property type="entry name" value="PAP2/HPO_sf"/>
</dbReference>
<dbReference type="RefSeq" id="WP_160896112.1">
    <property type="nucleotide sequence ID" value="NZ_WUMU01000023.1"/>
</dbReference>
<feature type="transmembrane region" description="Helical" evidence="7">
    <location>
        <begin position="139"/>
        <end position="159"/>
    </location>
</feature>
<feature type="transmembrane region" description="Helical" evidence="7">
    <location>
        <begin position="18"/>
        <end position="45"/>
    </location>
</feature>
<comment type="subcellular location">
    <subcellularLocation>
        <location evidence="1">Cell membrane</location>
        <topology evidence="1">Multi-pass membrane protein</topology>
    </subcellularLocation>
</comment>
<feature type="transmembrane region" description="Helical" evidence="7">
    <location>
        <begin position="428"/>
        <end position="445"/>
    </location>
</feature>
<feature type="transmembrane region" description="Helical" evidence="7">
    <location>
        <begin position="171"/>
        <end position="192"/>
    </location>
</feature>
<keyword evidence="6 7" id="KW-0472">Membrane</keyword>
<evidence type="ECO:0000256" key="2">
    <source>
        <dbReference type="ARBA" id="ARBA00010792"/>
    </source>
</evidence>
<feature type="transmembrane region" description="Helical" evidence="7">
    <location>
        <begin position="457"/>
        <end position="475"/>
    </location>
</feature>
<dbReference type="PANTHER" id="PTHR30353">
    <property type="entry name" value="INNER MEMBRANE PROTEIN DEDA-RELATED"/>
    <property type="match status" value="1"/>
</dbReference>
<comment type="caution">
    <text evidence="9">The sequence shown here is derived from an EMBL/GenBank/DDBJ whole genome shotgun (WGS) entry which is preliminary data.</text>
</comment>
<organism evidence="9 10">
    <name type="scientific">Pseudooceanicola albus</name>
    <dbReference type="NCBI Taxonomy" id="2692189"/>
    <lineage>
        <taxon>Bacteria</taxon>
        <taxon>Pseudomonadati</taxon>
        <taxon>Pseudomonadota</taxon>
        <taxon>Alphaproteobacteria</taxon>
        <taxon>Rhodobacterales</taxon>
        <taxon>Paracoccaceae</taxon>
        <taxon>Pseudooceanicola</taxon>
    </lineage>
</organism>
<comment type="similarity">
    <text evidence="2">Belongs to the DedA family.</text>
</comment>
<evidence type="ECO:0000259" key="8">
    <source>
        <dbReference type="SMART" id="SM00014"/>
    </source>
</evidence>
<name>A0A6L7G6T9_9RHOB</name>
<feature type="transmembrane region" description="Helical" evidence="7">
    <location>
        <begin position="331"/>
        <end position="351"/>
    </location>
</feature>
<dbReference type="Pfam" id="PF09335">
    <property type="entry name" value="VTT_dom"/>
    <property type="match status" value="1"/>
</dbReference>
<evidence type="ECO:0000313" key="10">
    <source>
        <dbReference type="Proteomes" id="UP000477911"/>
    </source>
</evidence>
<evidence type="ECO:0000256" key="6">
    <source>
        <dbReference type="ARBA" id="ARBA00023136"/>
    </source>
</evidence>
<dbReference type="AlphaFoldDB" id="A0A6L7G6T9"/>
<dbReference type="Pfam" id="PF01569">
    <property type="entry name" value="PAP2"/>
    <property type="match status" value="1"/>
</dbReference>